<feature type="domain" description="ABC transporter" evidence="10">
    <location>
        <begin position="337"/>
        <end position="570"/>
    </location>
</feature>
<dbReference type="InterPro" id="IPR036640">
    <property type="entry name" value="ABC1_TM_sf"/>
</dbReference>
<keyword evidence="4 9" id="KW-0812">Transmembrane</keyword>
<proteinExistence type="predicted"/>
<dbReference type="FunFam" id="3.40.50.300:FF:000221">
    <property type="entry name" value="Multidrug ABC transporter ATP-binding protein"/>
    <property type="match status" value="1"/>
</dbReference>
<evidence type="ECO:0000259" key="11">
    <source>
        <dbReference type="PROSITE" id="PS50929"/>
    </source>
</evidence>
<evidence type="ECO:0000256" key="3">
    <source>
        <dbReference type="ARBA" id="ARBA00022475"/>
    </source>
</evidence>
<dbReference type="GO" id="GO:0015421">
    <property type="term" value="F:ABC-type oligopeptide transporter activity"/>
    <property type="evidence" value="ECO:0007669"/>
    <property type="project" value="TreeGrafter"/>
</dbReference>
<dbReference type="Pfam" id="PF00664">
    <property type="entry name" value="ABC_membrane"/>
    <property type="match status" value="1"/>
</dbReference>
<feature type="transmembrane region" description="Helical" evidence="9">
    <location>
        <begin position="162"/>
        <end position="181"/>
    </location>
</feature>
<dbReference type="PROSITE" id="PS00211">
    <property type="entry name" value="ABC_TRANSPORTER_1"/>
    <property type="match status" value="1"/>
</dbReference>
<keyword evidence="6 12" id="KW-0067">ATP-binding</keyword>
<evidence type="ECO:0000256" key="6">
    <source>
        <dbReference type="ARBA" id="ARBA00022840"/>
    </source>
</evidence>
<keyword evidence="5" id="KW-0547">Nucleotide-binding</keyword>
<dbReference type="RefSeq" id="WP_066713991.1">
    <property type="nucleotide sequence ID" value="NZ_JARFNM010000001.1"/>
</dbReference>
<dbReference type="Proteomes" id="UP000070080">
    <property type="component" value="Unassembled WGS sequence"/>
</dbReference>
<dbReference type="Gene3D" id="3.40.50.300">
    <property type="entry name" value="P-loop containing nucleotide triphosphate hydrolases"/>
    <property type="match status" value="1"/>
</dbReference>
<evidence type="ECO:0000256" key="1">
    <source>
        <dbReference type="ARBA" id="ARBA00004651"/>
    </source>
</evidence>
<dbReference type="PATRIC" id="fig|1497955.3.peg.712"/>
<comment type="caution">
    <text evidence="12">The sequence shown here is derived from an EMBL/GenBank/DDBJ whole genome shotgun (WGS) entry which is preliminary data.</text>
</comment>
<gene>
    <name evidence="12" type="ORF">HMPREF1872_00737</name>
</gene>
<dbReference type="InterPro" id="IPR039421">
    <property type="entry name" value="Type_1_exporter"/>
</dbReference>
<feature type="transmembrane region" description="Helical" evidence="9">
    <location>
        <begin position="20"/>
        <end position="42"/>
    </location>
</feature>
<dbReference type="GO" id="GO:0016887">
    <property type="term" value="F:ATP hydrolysis activity"/>
    <property type="evidence" value="ECO:0007669"/>
    <property type="project" value="InterPro"/>
</dbReference>
<evidence type="ECO:0000256" key="2">
    <source>
        <dbReference type="ARBA" id="ARBA00022448"/>
    </source>
</evidence>
<reference evidence="13" key="1">
    <citation type="submission" date="2016-01" db="EMBL/GenBank/DDBJ databases">
        <authorList>
            <person name="Mitreva M."/>
            <person name="Pepin K.H."/>
            <person name="Mihindukulasuriya K.A."/>
            <person name="Fulton R."/>
            <person name="Fronick C."/>
            <person name="O'Laughlin M."/>
            <person name="Miner T."/>
            <person name="Herter B."/>
            <person name="Rosa B.A."/>
            <person name="Cordes M."/>
            <person name="Tomlinson C."/>
            <person name="Wollam A."/>
            <person name="Palsikar V.B."/>
            <person name="Mardis E.R."/>
            <person name="Wilson R.K."/>
        </authorList>
    </citation>
    <scope>NUCLEOTIDE SEQUENCE [LARGE SCALE GENOMIC DNA]</scope>
    <source>
        <strain evidence="13">KA00274</strain>
    </source>
</reference>
<dbReference type="OrthoDB" id="9762778at2"/>
<evidence type="ECO:0000313" key="12">
    <source>
        <dbReference type="EMBL" id="KXB41132.1"/>
    </source>
</evidence>
<dbReference type="PANTHER" id="PTHR43394:SF1">
    <property type="entry name" value="ATP-BINDING CASSETTE SUB-FAMILY B MEMBER 10, MITOCHONDRIAL"/>
    <property type="match status" value="1"/>
</dbReference>
<dbReference type="PROSITE" id="PS50893">
    <property type="entry name" value="ABC_TRANSPORTER_2"/>
    <property type="match status" value="1"/>
</dbReference>
<dbReference type="Gene3D" id="1.20.1560.10">
    <property type="entry name" value="ABC transporter type 1, transmembrane domain"/>
    <property type="match status" value="1"/>
</dbReference>
<dbReference type="InterPro" id="IPR017871">
    <property type="entry name" value="ABC_transporter-like_CS"/>
</dbReference>
<keyword evidence="7 9" id="KW-1133">Transmembrane helix</keyword>
<dbReference type="InterPro" id="IPR003439">
    <property type="entry name" value="ABC_transporter-like_ATP-bd"/>
</dbReference>
<feature type="transmembrane region" description="Helical" evidence="9">
    <location>
        <begin position="58"/>
        <end position="76"/>
    </location>
</feature>
<keyword evidence="8 9" id="KW-0472">Membrane</keyword>
<protein>
    <submittedName>
        <fullName evidence="12">ABC transporter, ATP-binding protein</fullName>
    </submittedName>
</protein>
<feature type="transmembrane region" description="Helical" evidence="9">
    <location>
        <begin position="244"/>
        <end position="267"/>
    </location>
</feature>
<evidence type="ECO:0000256" key="5">
    <source>
        <dbReference type="ARBA" id="ARBA00022741"/>
    </source>
</evidence>
<evidence type="ECO:0000256" key="9">
    <source>
        <dbReference type="SAM" id="Phobius"/>
    </source>
</evidence>
<feature type="transmembrane region" description="Helical" evidence="9">
    <location>
        <begin position="137"/>
        <end position="156"/>
    </location>
</feature>
<evidence type="ECO:0000256" key="4">
    <source>
        <dbReference type="ARBA" id="ARBA00022692"/>
    </source>
</evidence>
<dbReference type="SUPFAM" id="SSF52540">
    <property type="entry name" value="P-loop containing nucleoside triphosphate hydrolases"/>
    <property type="match status" value="1"/>
</dbReference>
<dbReference type="Pfam" id="PF00005">
    <property type="entry name" value="ABC_tran"/>
    <property type="match status" value="1"/>
</dbReference>
<keyword evidence="2" id="KW-0813">Transport</keyword>
<dbReference type="InterPro" id="IPR027417">
    <property type="entry name" value="P-loop_NTPase"/>
</dbReference>
<feature type="transmembrane region" description="Helical" evidence="9">
    <location>
        <begin position="279"/>
        <end position="299"/>
    </location>
</feature>
<feature type="domain" description="ABC transmembrane type-1" evidence="11">
    <location>
        <begin position="22"/>
        <end position="305"/>
    </location>
</feature>
<evidence type="ECO:0000256" key="7">
    <source>
        <dbReference type="ARBA" id="ARBA00022989"/>
    </source>
</evidence>
<comment type="subcellular location">
    <subcellularLocation>
        <location evidence="1">Cell membrane</location>
        <topology evidence="1">Multi-pass membrane protein</topology>
    </subcellularLocation>
</comment>
<dbReference type="EMBL" id="LSCV01000020">
    <property type="protein sequence ID" value="KXB41132.1"/>
    <property type="molecule type" value="Genomic_DNA"/>
</dbReference>
<evidence type="ECO:0000259" key="10">
    <source>
        <dbReference type="PROSITE" id="PS50893"/>
    </source>
</evidence>
<dbReference type="SUPFAM" id="SSF90123">
    <property type="entry name" value="ABC transporter transmembrane region"/>
    <property type="match status" value="1"/>
</dbReference>
<dbReference type="PANTHER" id="PTHR43394">
    <property type="entry name" value="ATP-DEPENDENT PERMEASE MDL1, MITOCHONDRIAL"/>
    <property type="match status" value="1"/>
</dbReference>
<dbReference type="SMART" id="SM00382">
    <property type="entry name" value="AAA"/>
    <property type="match status" value="1"/>
</dbReference>
<dbReference type="InterPro" id="IPR011527">
    <property type="entry name" value="ABC1_TM_dom"/>
</dbReference>
<dbReference type="GO" id="GO:0005524">
    <property type="term" value="F:ATP binding"/>
    <property type="evidence" value="ECO:0007669"/>
    <property type="project" value="UniProtKB-KW"/>
</dbReference>
<dbReference type="STRING" id="1497955.HMPREF1872_00737"/>
<evidence type="ECO:0000256" key="8">
    <source>
        <dbReference type="ARBA" id="ARBA00023136"/>
    </source>
</evidence>
<dbReference type="InterPro" id="IPR003593">
    <property type="entry name" value="AAA+_ATPase"/>
</dbReference>
<dbReference type="AlphaFoldDB" id="A0A133YD62"/>
<organism evidence="12 13">
    <name type="scientific">Amygdalobacter nucleatus</name>
    <dbReference type="NCBI Taxonomy" id="3029274"/>
    <lineage>
        <taxon>Bacteria</taxon>
        <taxon>Bacillati</taxon>
        <taxon>Bacillota</taxon>
        <taxon>Clostridia</taxon>
        <taxon>Eubacteriales</taxon>
        <taxon>Oscillospiraceae</taxon>
        <taxon>Amygdalobacter</taxon>
    </lineage>
</organism>
<dbReference type="PROSITE" id="PS50929">
    <property type="entry name" value="ABC_TM1F"/>
    <property type="match status" value="1"/>
</dbReference>
<evidence type="ECO:0000313" key="13">
    <source>
        <dbReference type="Proteomes" id="UP000070080"/>
    </source>
</evidence>
<name>A0A133YD62_9FIRM</name>
<accession>A0A133YD62</accession>
<dbReference type="GO" id="GO:0005886">
    <property type="term" value="C:plasma membrane"/>
    <property type="evidence" value="ECO:0007669"/>
    <property type="project" value="UniProtKB-SubCell"/>
</dbReference>
<keyword evidence="13" id="KW-1185">Reference proteome</keyword>
<sequence length="593" mass="64550">MKKKSTISWVMEFAGRRGGFFVGSVLLAILGVVASFIPYLLIADVVEKLITGGADWSYYLRQVTLMVVCWIIRVALHSSSTTLSHVATFTVLGGIRKQLTAKLSRIPLGSILDDHSGTYKNIIVERVDAMETTMAHIIPEFTANLLLPLIMFIYLLTIDWRMGLANLIPVVIGLFFVAGMMKGSGESFQLTLEKTKKLNDTAVEYINGIEVIKAFGKSKSSYEKFVTAAKEGASCFIDWMRRCIWWSSGSLSFTPATLLGVLPVGLLLVRGGSLTASDFITGVILSAGLVTPLVVAFSYTDDISKMSAIFGEVTEILERKDMERPAALTEQPEGSDIKLSDVRFTYKEKEVLHGVNMEIKQGDVTAIVGPSGSGKSTIARLIDSLWDVDSGSITYGGVDIRNLPLDYYASQISYVAQDNYLFDMSVLENIRLGRKGASEEDIINAAKATGCHEFILGLEHGYDTVVGGAGGHLSGGERQRICIARAMLKDAPVVILDEATAYTDPENETLVQMSVAKLVQGKTLIVIAHRLSTITSADKIFVVNEGNIEAAGTHNELIAGCPLYQKMWEAHSEARDADTDYTASAVREEVAHA</sequence>
<keyword evidence="3" id="KW-1003">Cell membrane</keyword>